<feature type="chain" id="PRO_5047435713" evidence="1">
    <location>
        <begin position="24"/>
        <end position="366"/>
    </location>
</feature>
<gene>
    <name evidence="2" type="ORF">ODALV1_LOCUS24099</name>
</gene>
<sequence length="366" mass="43466">MTAFIFNKFAFSLWIMMSSTSESHVLEEDFMTSPENYQELINMRSYSRYRSLGWGRHGESSVELINLPEKISTLPTCLNHIINFNGINLPGFQTPIVLSRYDVVHVKYRVLRRLYKFDNAPTYTNWKRSFPYETVSRIIQNETAPINRCQRKSEIQDLECFDIPFVDNSVKSRGWNCESHWYLYPPNPLEDPLFYELSAWNTFPLRMVIPASYKKFWSHQFRSLVKSEVITPWILLTKSRRVYDVIITNLRPNDFQTMKAWTTSLHIPYNGWFYQYTTLHREELTFNLVSQMEMNSNRLQYKLDSFADILNSNTDNIHWGVGVIGEHEEAYYYLTNKELLQTSPYDVLRSESANHDRKLWTTLKAR</sequence>
<evidence type="ECO:0000313" key="2">
    <source>
        <dbReference type="EMBL" id="CAL8131265.1"/>
    </source>
</evidence>
<evidence type="ECO:0000313" key="3">
    <source>
        <dbReference type="Proteomes" id="UP001642540"/>
    </source>
</evidence>
<accession>A0ABP1RN14</accession>
<comment type="caution">
    <text evidence="2">The sequence shown here is derived from an EMBL/GenBank/DDBJ whole genome shotgun (WGS) entry which is preliminary data.</text>
</comment>
<name>A0ABP1RN14_9HEXA</name>
<dbReference type="EMBL" id="CAXLJM020000086">
    <property type="protein sequence ID" value="CAL8131265.1"/>
    <property type="molecule type" value="Genomic_DNA"/>
</dbReference>
<proteinExistence type="predicted"/>
<evidence type="ECO:0000256" key="1">
    <source>
        <dbReference type="SAM" id="SignalP"/>
    </source>
</evidence>
<protein>
    <submittedName>
        <fullName evidence="2">Uncharacterized protein</fullName>
    </submittedName>
</protein>
<organism evidence="2 3">
    <name type="scientific">Orchesella dallaii</name>
    <dbReference type="NCBI Taxonomy" id="48710"/>
    <lineage>
        <taxon>Eukaryota</taxon>
        <taxon>Metazoa</taxon>
        <taxon>Ecdysozoa</taxon>
        <taxon>Arthropoda</taxon>
        <taxon>Hexapoda</taxon>
        <taxon>Collembola</taxon>
        <taxon>Entomobryomorpha</taxon>
        <taxon>Entomobryoidea</taxon>
        <taxon>Orchesellidae</taxon>
        <taxon>Orchesellinae</taxon>
        <taxon>Orchesella</taxon>
    </lineage>
</organism>
<dbReference type="Proteomes" id="UP001642540">
    <property type="component" value="Unassembled WGS sequence"/>
</dbReference>
<keyword evidence="3" id="KW-1185">Reference proteome</keyword>
<keyword evidence="1" id="KW-0732">Signal</keyword>
<feature type="signal peptide" evidence="1">
    <location>
        <begin position="1"/>
        <end position="23"/>
    </location>
</feature>
<reference evidence="2 3" key="1">
    <citation type="submission" date="2024-08" db="EMBL/GenBank/DDBJ databases">
        <authorList>
            <person name="Cucini C."/>
            <person name="Frati F."/>
        </authorList>
    </citation>
    <scope>NUCLEOTIDE SEQUENCE [LARGE SCALE GENOMIC DNA]</scope>
</reference>